<gene>
    <name evidence="2" type="ORF">SAMN06295970_105188</name>
</gene>
<dbReference type="RefSeq" id="WP_283442048.1">
    <property type="nucleotide sequence ID" value="NZ_FXUL01000005.1"/>
</dbReference>
<dbReference type="EMBL" id="FXUL01000005">
    <property type="protein sequence ID" value="SMP57966.1"/>
    <property type="molecule type" value="Genomic_DNA"/>
</dbReference>
<organism evidence="2 3">
    <name type="scientific">Noviherbaspirillum suwonense</name>
    <dbReference type="NCBI Taxonomy" id="1224511"/>
    <lineage>
        <taxon>Bacteria</taxon>
        <taxon>Pseudomonadati</taxon>
        <taxon>Pseudomonadota</taxon>
        <taxon>Betaproteobacteria</taxon>
        <taxon>Burkholderiales</taxon>
        <taxon>Oxalobacteraceae</taxon>
        <taxon>Noviherbaspirillum</taxon>
    </lineage>
</organism>
<reference evidence="2 3" key="1">
    <citation type="submission" date="2017-05" db="EMBL/GenBank/DDBJ databases">
        <authorList>
            <person name="Varghese N."/>
            <person name="Submissions S."/>
        </authorList>
    </citation>
    <scope>NUCLEOTIDE SEQUENCE [LARGE SCALE GENOMIC DNA]</scope>
    <source>
        <strain evidence="2 3">DSM 26001</strain>
    </source>
</reference>
<proteinExistence type="predicted"/>
<keyword evidence="3" id="KW-1185">Reference proteome</keyword>
<name>A0ABY1Q4W9_9BURK</name>
<comment type="caution">
    <text evidence="2">The sequence shown here is derived from an EMBL/GenBank/DDBJ whole genome shotgun (WGS) entry which is preliminary data.</text>
</comment>
<keyword evidence="1" id="KW-0175">Coiled coil</keyword>
<evidence type="ECO:0000313" key="3">
    <source>
        <dbReference type="Proteomes" id="UP001158049"/>
    </source>
</evidence>
<evidence type="ECO:0000256" key="1">
    <source>
        <dbReference type="SAM" id="Coils"/>
    </source>
</evidence>
<accession>A0ABY1Q4W9</accession>
<evidence type="ECO:0000313" key="2">
    <source>
        <dbReference type="EMBL" id="SMP57966.1"/>
    </source>
</evidence>
<protein>
    <recommendedName>
        <fullName evidence="4">KfrA N-terminal DNA-binding domain-containing protein</fullName>
    </recommendedName>
</protein>
<dbReference type="Proteomes" id="UP001158049">
    <property type="component" value="Unassembled WGS sequence"/>
</dbReference>
<evidence type="ECO:0008006" key="4">
    <source>
        <dbReference type="Google" id="ProtNLM"/>
    </source>
</evidence>
<feature type="coiled-coil region" evidence="1">
    <location>
        <begin position="94"/>
        <end position="142"/>
    </location>
</feature>
<sequence length="168" mass="18437">MKSKADNNYQKLVSWIASLKDEHGNIKSNAAGRPDLSAITLNNNNGTINRTWLAKTLGIYDRSAFNSSRSHSAVKALEEALGISGPIKKKDPLQSASRAEIEALKAEKDKLANKLLLARAELKAAQSEVASQNRKLAQFSEIQQIEIETGRNLIGVRLLTSKPKEDNE</sequence>